<dbReference type="GO" id="GO:0015031">
    <property type="term" value="P:protein transport"/>
    <property type="evidence" value="ECO:0007669"/>
    <property type="project" value="UniProtKB-KW"/>
</dbReference>
<dbReference type="GO" id="GO:0005829">
    <property type="term" value="C:cytosol"/>
    <property type="evidence" value="ECO:0007669"/>
    <property type="project" value="TreeGrafter"/>
</dbReference>
<evidence type="ECO:0000256" key="3">
    <source>
        <dbReference type="SAM" id="MobiDB-lite"/>
    </source>
</evidence>
<evidence type="ECO:0000256" key="1">
    <source>
        <dbReference type="ARBA" id="ARBA00022448"/>
    </source>
</evidence>
<keyword evidence="4" id="KW-0966">Cell projection</keyword>
<keyword evidence="4" id="KW-0969">Cilium</keyword>
<dbReference type="AlphaFoldDB" id="A0A7W9ZBY1"/>
<feature type="compositionally biased region" description="Pro residues" evidence="3">
    <location>
        <begin position="259"/>
        <end position="271"/>
    </location>
</feature>
<evidence type="ECO:0000313" key="5">
    <source>
        <dbReference type="Proteomes" id="UP000544872"/>
    </source>
</evidence>
<evidence type="ECO:0000256" key="2">
    <source>
        <dbReference type="ARBA" id="ARBA00022927"/>
    </source>
</evidence>
<evidence type="ECO:0000313" key="4">
    <source>
        <dbReference type="EMBL" id="MBB6208658.1"/>
    </source>
</evidence>
<reference evidence="4 5" key="1">
    <citation type="submission" date="2020-08" db="EMBL/GenBank/DDBJ databases">
        <title>Genomic Encyclopedia of Type Strains, Phase IV (KMG-IV): sequencing the most valuable type-strain genomes for metagenomic binning, comparative biology and taxonomic classification.</title>
        <authorList>
            <person name="Goeker M."/>
        </authorList>
    </citation>
    <scope>NUCLEOTIDE SEQUENCE [LARGE SCALE GENOMIC DNA]</scope>
    <source>
        <strain evidence="4 5">DSM 11590</strain>
    </source>
</reference>
<proteinExistence type="predicted"/>
<comment type="caution">
    <text evidence="4">The sequence shown here is derived from an EMBL/GenBank/DDBJ whole genome shotgun (WGS) entry which is preliminary data.</text>
</comment>
<keyword evidence="2" id="KW-0653">Protein transport</keyword>
<keyword evidence="5" id="KW-1185">Reference proteome</keyword>
<feature type="region of interest" description="Disordered" evidence="3">
    <location>
        <begin position="243"/>
        <end position="296"/>
    </location>
</feature>
<dbReference type="InterPro" id="IPR051472">
    <property type="entry name" value="T3SS_Stator/FliH"/>
</dbReference>
<dbReference type="EMBL" id="JACIIX010000001">
    <property type="protein sequence ID" value="MBB6208658.1"/>
    <property type="molecule type" value="Genomic_DNA"/>
</dbReference>
<sequence>MSAPTVRKFTFDLRFDEPEDPGQTVASDLLYAGPTGHFVGTEADEADYLAADGVYDAEPEPPPPLYTEEEMELAREEAYVAGHTAALEEASAALEQAMVSALTRCAEGIAGLKPGLERATGEIAELAAQVALAVCRKLLPHTGSHYAAAEITALVAALMPELHAHPRLMLRVHPQMVPLLRDQITQVAQRAGFEGRIVTVEDPSMVLSDARLEWADGGAERNTTRLWDQVEELVERNIPRFTRGEALDLPEPDADAAPDPVPEPAPTPPVVPMDEDVWPAMDTGRWYQPPPIIPAE</sequence>
<accession>A0A7W9ZBY1</accession>
<gene>
    <name evidence="4" type="ORF">FHS48_000039</name>
</gene>
<organism evidence="4 5">
    <name type="scientific">Novispirillum itersonii</name>
    <name type="common">Aquaspirillum itersonii</name>
    <dbReference type="NCBI Taxonomy" id="189"/>
    <lineage>
        <taxon>Bacteria</taxon>
        <taxon>Pseudomonadati</taxon>
        <taxon>Pseudomonadota</taxon>
        <taxon>Alphaproteobacteria</taxon>
        <taxon>Rhodospirillales</taxon>
        <taxon>Novispirillaceae</taxon>
        <taxon>Novispirillum</taxon>
    </lineage>
</organism>
<dbReference type="RefSeq" id="WP_184259807.1">
    <property type="nucleotide sequence ID" value="NZ_JACIIX010000001.1"/>
</dbReference>
<dbReference type="PANTHER" id="PTHR34982">
    <property type="entry name" value="YOP PROTEINS TRANSLOCATION PROTEIN L"/>
    <property type="match status" value="1"/>
</dbReference>
<dbReference type="PANTHER" id="PTHR34982:SF1">
    <property type="entry name" value="FLAGELLAR ASSEMBLY PROTEIN FLIH"/>
    <property type="match status" value="1"/>
</dbReference>
<protein>
    <submittedName>
        <fullName evidence="4">Flagellar assembly protein FliH</fullName>
    </submittedName>
</protein>
<dbReference type="Proteomes" id="UP000544872">
    <property type="component" value="Unassembled WGS sequence"/>
</dbReference>
<keyword evidence="4" id="KW-0282">Flagellum</keyword>
<keyword evidence="1" id="KW-0813">Transport</keyword>
<name>A0A7W9ZBY1_NOVIT</name>